<gene>
    <name evidence="7" type="ORF">AWB75_06488</name>
</gene>
<name>A0A158DC11_9BURK</name>
<keyword evidence="8" id="KW-1185">Reference proteome</keyword>
<evidence type="ECO:0000256" key="1">
    <source>
        <dbReference type="ARBA" id="ARBA00004651"/>
    </source>
</evidence>
<keyword evidence="2" id="KW-1003">Cell membrane</keyword>
<dbReference type="InterPro" id="IPR005538">
    <property type="entry name" value="LrgA/CidA"/>
</dbReference>
<organism evidence="7 8">
    <name type="scientific">Caballeronia catudaia</name>
    <dbReference type="NCBI Taxonomy" id="1777136"/>
    <lineage>
        <taxon>Bacteria</taxon>
        <taxon>Pseudomonadati</taxon>
        <taxon>Pseudomonadota</taxon>
        <taxon>Betaproteobacteria</taxon>
        <taxon>Burkholderiales</taxon>
        <taxon>Burkholderiaceae</taxon>
        <taxon>Caballeronia</taxon>
    </lineage>
</organism>
<evidence type="ECO:0000256" key="4">
    <source>
        <dbReference type="ARBA" id="ARBA00022989"/>
    </source>
</evidence>
<dbReference type="Proteomes" id="UP000054870">
    <property type="component" value="Unassembled WGS sequence"/>
</dbReference>
<comment type="subcellular location">
    <subcellularLocation>
        <location evidence="1">Cell membrane</location>
        <topology evidence="1">Multi-pass membrane protein</topology>
    </subcellularLocation>
</comment>
<evidence type="ECO:0000256" key="3">
    <source>
        <dbReference type="ARBA" id="ARBA00022692"/>
    </source>
</evidence>
<evidence type="ECO:0000256" key="6">
    <source>
        <dbReference type="SAM" id="Phobius"/>
    </source>
</evidence>
<dbReference type="Pfam" id="PF03788">
    <property type="entry name" value="LrgA"/>
    <property type="match status" value="1"/>
</dbReference>
<reference evidence="7" key="1">
    <citation type="submission" date="2016-01" db="EMBL/GenBank/DDBJ databases">
        <authorList>
            <person name="Peeters C."/>
        </authorList>
    </citation>
    <scope>NUCLEOTIDE SEQUENCE [LARGE SCALE GENOMIC DNA]</scope>
    <source>
        <strain evidence="7">LMG 29318</strain>
    </source>
</reference>
<dbReference type="EMBL" id="FCOF02000058">
    <property type="protein sequence ID" value="SAK91930.1"/>
    <property type="molecule type" value="Genomic_DNA"/>
</dbReference>
<evidence type="ECO:0000313" key="8">
    <source>
        <dbReference type="Proteomes" id="UP000054870"/>
    </source>
</evidence>
<keyword evidence="5 6" id="KW-0472">Membrane</keyword>
<comment type="caution">
    <text evidence="7">The sequence shown here is derived from an EMBL/GenBank/DDBJ whole genome shotgun (WGS) entry which is preliminary data.</text>
</comment>
<dbReference type="PANTHER" id="PTHR33931">
    <property type="entry name" value="HOLIN-LIKE PROTEIN CIDA-RELATED"/>
    <property type="match status" value="1"/>
</dbReference>
<keyword evidence="4 6" id="KW-1133">Transmembrane helix</keyword>
<evidence type="ECO:0000256" key="2">
    <source>
        <dbReference type="ARBA" id="ARBA00022475"/>
    </source>
</evidence>
<feature type="transmembrane region" description="Helical" evidence="6">
    <location>
        <begin position="25"/>
        <end position="42"/>
    </location>
</feature>
<keyword evidence="3 6" id="KW-0812">Transmembrane</keyword>
<feature type="transmembrane region" description="Helical" evidence="6">
    <location>
        <begin position="54"/>
        <end position="77"/>
    </location>
</feature>
<evidence type="ECO:0000313" key="7">
    <source>
        <dbReference type="EMBL" id="SAK91930.1"/>
    </source>
</evidence>
<dbReference type="GO" id="GO:0005886">
    <property type="term" value="C:plasma membrane"/>
    <property type="evidence" value="ECO:0007669"/>
    <property type="project" value="UniProtKB-SubCell"/>
</dbReference>
<evidence type="ECO:0000256" key="5">
    <source>
        <dbReference type="ARBA" id="ARBA00023136"/>
    </source>
</evidence>
<sequence>MIKALAVLLLFQCLGETISFIGKIPVPGPVIGMLLLLGALRLSKDIKSIVEAPALAFLKHLSLLFVPAGAGIVIYAGKVESDLLPIAVTILLGTALTVCMTAVTAEAMHKLISNGAAVSSAENGLSATTASNAGRDAVALGERS</sequence>
<protein>
    <submittedName>
        <fullName evidence="7">LrgA family protein</fullName>
    </submittedName>
</protein>
<dbReference type="OrthoDB" id="385012at2"/>
<feature type="transmembrane region" description="Helical" evidence="6">
    <location>
        <begin position="83"/>
        <end position="103"/>
    </location>
</feature>
<dbReference type="AlphaFoldDB" id="A0A158DC11"/>
<accession>A0A158DC11</accession>
<proteinExistence type="predicted"/>
<dbReference type="PANTHER" id="PTHR33931:SF2">
    <property type="entry name" value="HOLIN-LIKE PROTEIN CIDA"/>
    <property type="match status" value="1"/>
</dbReference>
<dbReference type="RefSeq" id="WP_087087119.1">
    <property type="nucleotide sequence ID" value="NZ_FCOF02000058.1"/>
</dbReference>